<evidence type="ECO:0000313" key="1">
    <source>
        <dbReference type="EMBL" id="OSK93242.1"/>
    </source>
</evidence>
<proteinExistence type="predicted"/>
<reference evidence="1 2" key="1">
    <citation type="submission" date="2010-04" db="EMBL/GenBank/DDBJ databases">
        <title>The Genome Sequence of Escherichia coli TA447.</title>
        <authorList>
            <consortium name="The Broad Institute Genome Sequencing Platform"/>
            <consortium name="The Broad Institute Genome Sequencing Center for Infectious Disease"/>
            <person name="Feldgarden M."/>
            <person name="Gordon D.M."/>
            <person name="Johnson J.R."/>
            <person name="Johnston B.D."/>
            <person name="Young S."/>
            <person name="Zeng Q."/>
            <person name="Koehrsen M."/>
            <person name="Alvarado L."/>
            <person name="Berlin A.M."/>
            <person name="Borenstein D."/>
            <person name="Chapman S.B."/>
            <person name="Chen Z."/>
            <person name="Engels R."/>
            <person name="Freedman E."/>
            <person name="Gellesch M."/>
            <person name="Goldberg J."/>
            <person name="Griggs A."/>
            <person name="Gujja S."/>
            <person name="Heilman E.R."/>
            <person name="Heiman D.I."/>
            <person name="Hepburn T.A."/>
            <person name="Howarth C."/>
            <person name="Jen D."/>
            <person name="Larson L."/>
            <person name="Mehta T."/>
            <person name="Park D."/>
            <person name="Pearson M."/>
            <person name="Richards J."/>
            <person name="Roberts A."/>
            <person name="Saif S."/>
            <person name="Shea T.D."/>
            <person name="Shenoy N."/>
            <person name="Sisk P."/>
            <person name="Stolte C."/>
            <person name="Sykes S.N."/>
            <person name="Walk T."/>
            <person name="White J."/>
            <person name="Yandava C."/>
            <person name="Haas B."/>
            <person name="Henn M.R."/>
            <person name="Nusbaum C."/>
            <person name="Birren B."/>
        </authorList>
    </citation>
    <scope>NUCLEOTIDE SEQUENCE [LARGE SCALE GENOMIC DNA]</scope>
    <source>
        <strain evidence="1 2">TA447</strain>
    </source>
</reference>
<dbReference type="Proteomes" id="UP000193942">
    <property type="component" value="Unassembled WGS sequence"/>
</dbReference>
<organism evidence="1 2">
    <name type="scientific">Escherichia coli TA447</name>
    <dbReference type="NCBI Taxonomy" id="656447"/>
    <lineage>
        <taxon>Bacteria</taxon>
        <taxon>Pseudomonadati</taxon>
        <taxon>Pseudomonadota</taxon>
        <taxon>Gammaproteobacteria</taxon>
        <taxon>Enterobacterales</taxon>
        <taxon>Enterobacteriaceae</taxon>
        <taxon>Escherichia</taxon>
    </lineage>
</organism>
<gene>
    <name evidence="1" type="ORF">ECXG_00075</name>
</gene>
<accession>A0A1X3IYP8</accession>
<protein>
    <submittedName>
        <fullName evidence="1">Uncharacterized protein</fullName>
    </submittedName>
</protein>
<sequence>MRTIIKTKQGKNPRLRNDFLRCAIGVNEQRGWR</sequence>
<evidence type="ECO:0000313" key="2">
    <source>
        <dbReference type="Proteomes" id="UP000193942"/>
    </source>
</evidence>
<name>A0A1X3IYP8_ECOLX</name>
<comment type="caution">
    <text evidence="1">The sequence shown here is derived from an EMBL/GenBank/DDBJ whole genome shotgun (WGS) entry which is preliminary data.</text>
</comment>
<dbReference type="AlphaFoldDB" id="A0A1X3IYP8"/>
<dbReference type="EMBL" id="ADIZ01000027">
    <property type="protein sequence ID" value="OSK93242.1"/>
    <property type="molecule type" value="Genomic_DNA"/>
</dbReference>